<comment type="caution">
    <text evidence="6">The sequence shown here is derived from an EMBL/GenBank/DDBJ whole genome shotgun (WGS) entry which is preliminary data.</text>
</comment>
<dbReference type="RefSeq" id="XP_037217117.1">
    <property type="nucleotide sequence ID" value="XM_037365705.1"/>
</dbReference>
<proteinExistence type="predicted"/>
<reference evidence="6" key="1">
    <citation type="submission" date="2020-05" db="EMBL/GenBank/DDBJ databases">
        <title>Mycena genomes resolve the evolution of fungal bioluminescence.</title>
        <authorList>
            <person name="Tsai I.J."/>
        </authorList>
    </citation>
    <scope>NUCLEOTIDE SEQUENCE</scope>
    <source>
        <strain evidence="6">171206Taipei</strain>
    </source>
</reference>
<dbReference type="AlphaFoldDB" id="A0A8H6SC74"/>
<evidence type="ECO:0000259" key="5">
    <source>
        <dbReference type="PROSITE" id="PS50865"/>
    </source>
</evidence>
<dbReference type="SUPFAM" id="SSF144232">
    <property type="entry name" value="HIT/MYND zinc finger-like"/>
    <property type="match status" value="1"/>
</dbReference>
<accession>A0A8H6SC74</accession>
<keyword evidence="7" id="KW-1185">Reference proteome</keyword>
<gene>
    <name evidence="6" type="ORF">MIND_00906400</name>
</gene>
<keyword evidence="2 4" id="KW-0863">Zinc-finger</keyword>
<keyword evidence="3" id="KW-0862">Zinc</keyword>
<dbReference type="Gene3D" id="6.10.140.2220">
    <property type="match status" value="1"/>
</dbReference>
<evidence type="ECO:0000256" key="2">
    <source>
        <dbReference type="ARBA" id="ARBA00022771"/>
    </source>
</evidence>
<feature type="domain" description="MYND-type" evidence="5">
    <location>
        <begin position="463"/>
        <end position="502"/>
    </location>
</feature>
<evidence type="ECO:0000256" key="3">
    <source>
        <dbReference type="ARBA" id="ARBA00022833"/>
    </source>
</evidence>
<dbReference type="InterPro" id="IPR002893">
    <property type="entry name" value="Znf_MYND"/>
</dbReference>
<protein>
    <submittedName>
        <fullName evidence="6">MYND-type domain-containing protein</fullName>
    </submittedName>
</protein>
<evidence type="ECO:0000256" key="1">
    <source>
        <dbReference type="ARBA" id="ARBA00022723"/>
    </source>
</evidence>
<dbReference type="GO" id="GO:0008270">
    <property type="term" value="F:zinc ion binding"/>
    <property type="evidence" value="ECO:0007669"/>
    <property type="project" value="UniProtKB-KW"/>
</dbReference>
<dbReference type="EMBL" id="JACAZF010000008">
    <property type="protein sequence ID" value="KAF7296758.1"/>
    <property type="molecule type" value="Genomic_DNA"/>
</dbReference>
<dbReference type="Proteomes" id="UP000636479">
    <property type="component" value="Unassembled WGS sequence"/>
</dbReference>
<dbReference type="OrthoDB" id="2900625at2759"/>
<organism evidence="6 7">
    <name type="scientific">Mycena indigotica</name>
    <dbReference type="NCBI Taxonomy" id="2126181"/>
    <lineage>
        <taxon>Eukaryota</taxon>
        <taxon>Fungi</taxon>
        <taxon>Dikarya</taxon>
        <taxon>Basidiomycota</taxon>
        <taxon>Agaricomycotina</taxon>
        <taxon>Agaricomycetes</taxon>
        <taxon>Agaricomycetidae</taxon>
        <taxon>Agaricales</taxon>
        <taxon>Marasmiineae</taxon>
        <taxon>Mycenaceae</taxon>
        <taxon>Mycena</taxon>
    </lineage>
</organism>
<evidence type="ECO:0000313" key="6">
    <source>
        <dbReference type="EMBL" id="KAF7296758.1"/>
    </source>
</evidence>
<name>A0A8H6SC74_9AGAR</name>
<dbReference type="GeneID" id="59348221"/>
<keyword evidence="1" id="KW-0479">Metal-binding</keyword>
<dbReference type="PROSITE" id="PS50865">
    <property type="entry name" value="ZF_MYND_2"/>
    <property type="match status" value="1"/>
</dbReference>
<sequence>MHPLVHQQIQRLHKLPSTLREIALAATRPDCSDFEYRKFTHRFVTVNDDGIRAALSAVFFAVLDPTRIPPAAELETLSQTTKACIGRALIVLHSLFVSTTEKELPGEIVELCPLVIEWVEFIHKFHDHLAADDMLGRIINLKSDLSRSQLLVSFLRFGRLVESKWMKDNLTDHSDEQTNELWTTPTFLSLLVSAWSQGVRATPYADIDFVLSCILLSPQSIDSTKLDILIGAAGGTVDSLVCLIKAHIEFTWDNFPLIRTHPPTLVIFLSHPLLLLVRANNVMMERDPLRRDIGDNLFAHGFMSHVLRILSTVMDLQRESDSQLSSFKSAPAFQTLCSVVDVTNIIISTGPRALRLALRLDALPRMLETARFLPDELLLGSLTRLLSSQVPLGLLYRSTLPLISASLDAIEKSSLLKILNNPASPLAPIYATLKEWASRQEEILVKSRQRLLEQAAACDHPPCNRIGRRANFKRCSGCYLRRYCSKICQKSDWRDGNHRSTCAASRVEYTNLHNMFSRAQLAFFRVTLHTFYRDNLPEFHCFGGFSRVETVKTLSRAGADPRPVMLTIVNYREGLPKINQIIIKPATELSDALRDELLRDIPTLDDWIDRARRSNGRMVLHIMIVPVGIYKYTIVVPLRMTMSFLEDAALRAARAVGPLTKEADSLKLVKIFGGSSPPRGTLAVIHQ</sequence>
<dbReference type="Pfam" id="PF01753">
    <property type="entry name" value="zf-MYND"/>
    <property type="match status" value="1"/>
</dbReference>
<evidence type="ECO:0000256" key="4">
    <source>
        <dbReference type="PROSITE-ProRule" id="PRU00134"/>
    </source>
</evidence>
<evidence type="ECO:0000313" key="7">
    <source>
        <dbReference type="Proteomes" id="UP000636479"/>
    </source>
</evidence>